<dbReference type="EMBL" id="JADFTZ010000001">
    <property type="protein sequence ID" value="MBE9575196.1"/>
    <property type="molecule type" value="Genomic_DNA"/>
</dbReference>
<dbReference type="RefSeq" id="WP_194093147.1">
    <property type="nucleotide sequence ID" value="NZ_JADFTZ010000001.1"/>
</dbReference>
<dbReference type="PROSITE" id="PS51257">
    <property type="entry name" value="PROKAR_LIPOPROTEIN"/>
    <property type="match status" value="1"/>
</dbReference>
<reference evidence="1 2" key="1">
    <citation type="submission" date="2020-10" db="EMBL/GenBank/DDBJ databases">
        <title>The genome sequence of Flavobacterium aquaticum 1Y8A.</title>
        <authorList>
            <person name="Liu Y."/>
        </authorList>
    </citation>
    <scope>NUCLEOTIDE SEQUENCE [LARGE SCALE GENOMIC DNA]</scope>
    <source>
        <strain evidence="1 2">1Y8A</strain>
    </source>
</reference>
<organism evidence="1 2">
    <name type="scientific">Flavobacterium proteolyticum</name>
    <dbReference type="NCBI Taxonomy" id="2911683"/>
    <lineage>
        <taxon>Bacteria</taxon>
        <taxon>Pseudomonadati</taxon>
        <taxon>Bacteroidota</taxon>
        <taxon>Flavobacteriia</taxon>
        <taxon>Flavobacteriales</taxon>
        <taxon>Flavobacteriaceae</taxon>
        <taxon>Flavobacterium</taxon>
    </lineage>
</organism>
<keyword evidence="2" id="KW-1185">Reference proteome</keyword>
<accession>A0ABR9WPN4</accession>
<proteinExistence type="predicted"/>
<evidence type="ECO:0000313" key="1">
    <source>
        <dbReference type="EMBL" id="MBE9575196.1"/>
    </source>
</evidence>
<protein>
    <submittedName>
        <fullName evidence="1">Uncharacterized protein</fullName>
    </submittedName>
</protein>
<comment type="caution">
    <text evidence="1">The sequence shown here is derived from an EMBL/GenBank/DDBJ whole genome shotgun (WGS) entry which is preliminary data.</text>
</comment>
<sequence>MKKGIQILLILFTMVITSCSNDNEENDNDTSPGPSGFVWRENLVDAPINYANSAYFTAAFNTLIAKDANNVTLFEINLTAASPGTYTIDNSSVFFTYTGVNPMYVATGGQVVITSNANGKLSGTFEAFRSGTGLTRIYGSFTDVVIQ</sequence>
<gene>
    <name evidence="1" type="ORF">IM755_00595</name>
</gene>
<name>A0ABR9WPN4_9FLAO</name>
<evidence type="ECO:0000313" key="2">
    <source>
        <dbReference type="Proteomes" id="UP000656274"/>
    </source>
</evidence>
<dbReference type="Proteomes" id="UP000656274">
    <property type="component" value="Unassembled WGS sequence"/>
</dbReference>